<dbReference type="AlphaFoldDB" id="A0A7C4Y5W7"/>
<reference evidence="2" key="1">
    <citation type="journal article" date="2020" name="mSystems">
        <title>Genome- and Community-Level Interaction Insights into Carbon Utilization and Element Cycling Functions of Hydrothermarchaeota in Hydrothermal Sediment.</title>
        <authorList>
            <person name="Zhou Z."/>
            <person name="Liu Y."/>
            <person name="Xu W."/>
            <person name="Pan J."/>
            <person name="Luo Z.H."/>
            <person name="Li M."/>
        </authorList>
    </citation>
    <scope>NUCLEOTIDE SEQUENCE [LARGE SCALE GENOMIC DNA]</scope>
    <source>
        <strain evidence="2">SpSt-780</strain>
    </source>
</reference>
<organism evidence="2">
    <name type="scientific">candidate division WOR-3 bacterium</name>
    <dbReference type="NCBI Taxonomy" id="2052148"/>
    <lineage>
        <taxon>Bacteria</taxon>
        <taxon>Bacteria division WOR-3</taxon>
    </lineage>
</organism>
<proteinExistence type="predicted"/>
<evidence type="ECO:0000259" key="1">
    <source>
        <dbReference type="Pfam" id="PF06452"/>
    </source>
</evidence>
<accession>A0A7C4Y5W7</accession>
<name>A0A7C4Y5W7_UNCW3</name>
<dbReference type="GO" id="GO:0030246">
    <property type="term" value="F:carbohydrate binding"/>
    <property type="evidence" value="ECO:0007669"/>
    <property type="project" value="InterPro"/>
</dbReference>
<dbReference type="CDD" id="cd09618">
    <property type="entry name" value="CBM9_like_2"/>
    <property type="match status" value="1"/>
</dbReference>
<gene>
    <name evidence="2" type="ORF">ENV67_07370</name>
</gene>
<dbReference type="EMBL" id="DTHG01000091">
    <property type="protein sequence ID" value="HGW92341.1"/>
    <property type="molecule type" value="Genomic_DNA"/>
</dbReference>
<sequence>MMIFFLFLGFSDVSYSLEIPFFQSSPIIDGEIENVWENATRIDKLIEVLPKEGEIPPVKTEILLGYDLNAIYIAFICFDDISSIIAHNVKKDACFSDDRVAIDIDTYRKREFAYTFQVNPLGSQIDGKSYQSISEQNSDFIWEAKGKIYDDRWVVEIKIPFSSIEFPKCEEQVWRIQFYRVRPRVNNEIYCWYPTGSDFSHFLDDMGEIRFKIKKPLFSFNLYPYLLSSYTSFSQTKDTSYTNYRAGITGDIILSSNSHILFSFIPDHKEIESDYPVISVNTKTAIGYPEKRPFFQKGEDLFNFPMYLFYSRIINDPYLTLKFFSKGERFDMGFLSAYNRNSMWIIPVGEYSSYAYSSLNSLINIFTTGFKWGEGSYIKCLLSHRGIDGGIEDGSQILYGINGDLYITKDIDFYGSLFNSRTKEIIDTSLIIPSYLPDSFDGKYTTEFDGESFSGIGFNGGITFNLHRFYTDFYTEQLSPTFRCDNGFLSENNERRYYLKSYISFYPNKGGINNIRIGIDCGLINTYNNEFLYNYITPYFSFTLPLQTEFQISYKSVKEVFQDETFNKPFISTSINSSIMGLIGINGNFIFGKQIYYSLENPDLERYLYKSIGITLTPIKYFGVGISYTGERLGEIYDLYTLITSARISYKTNYFRWVGYYNGQDKSYYFFPLFSFFNKYGELYIGGSSILPEKSRKFSFYQMFVKFSLEINLRG</sequence>
<evidence type="ECO:0000313" key="2">
    <source>
        <dbReference type="EMBL" id="HGW92341.1"/>
    </source>
</evidence>
<dbReference type="Pfam" id="PF06452">
    <property type="entry name" value="CBM9_1"/>
    <property type="match status" value="1"/>
</dbReference>
<dbReference type="GO" id="GO:0016052">
    <property type="term" value="P:carbohydrate catabolic process"/>
    <property type="evidence" value="ECO:0007669"/>
    <property type="project" value="InterPro"/>
</dbReference>
<dbReference type="InterPro" id="IPR010502">
    <property type="entry name" value="Carb-bd_dom_fam9"/>
</dbReference>
<protein>
    <recommendedName>
        <fullName evidence="1">Carbohydrate-binding domain-containing protein</fullName>
    </recommendedName>
</protein>
<feature type="domain" description="Carbohydrate-binding" evidence="1">
    <location>
        <begin position="28"/>
        <end position="169"/>
    </location>
</feature>
<dbReference type="SUPFAM" id="SSF49344">
    <property type="entry name" value="CBD9-like"/>
    <property type="match status" value="1"/>
</dbReference>
<dbReference type="GO" id="GO:0004553">
    <property type="term" value="F:hydrolase activity, hydrolyzing O-glycosyl compounds"/>
    <property type="evidence" value="ECO:0007669"/>
    <property type="project" value="InterPro"/>
</dbReference>
<dbReference type="Gene3D" id="2.60.40.1190">
    <property type="match status" value="1"/>
</dbReference>
<comment type="caution">
    <text evidence="2">The sequence shown here is derived from an EMBL/GenBank/DDBJ whole genome shotgun (WGS) entry which is preliminary data.</text>
</comment>